<keyword evidence="1" id="KW-0175">Coiled coil</keyword>
<feature type="region of interest" description="Disordered" evidence="2">
    <location>
        <begin position="586"/>
        <end position="664"/>
    </location>
</feature>
<feature type="domain" description="JmjC" evidence="3">
    <location>
        <begin position="127"/>
        <end position="293"/>
    </location>
</feature>
<dbReference type="Gene3D" id="2.60.120.650">
    <property type="entry name" value="Cupin"/>
    <property type="match status" value="1"/>
</dbReference>
<name>A0A4Z0ABG8_9AGAM</name>
<dbReference type="Proteomes" id="UP000298061">
    <property type="component" value="Unassembled WGS sequence"/>
</dbReference>
<proteinExistence type="predicted"/>
<dbReference type="Gene3D" id="3.30.40.10">
    <property type="entry name" value="Zinc/RING finger domain, C3HC4 (zinc finger)"/>
    <property type="match status" value="1"/>
</dbReference>
<feature type="compositionally biased region" description="Basic and acidic residues" evidence="2">
    <location>
        <begin position="799"/>
        <end position="815"/>
    </location>
</feature>
<feature type="compositionally biased region" description="Low complexity" evidence="2">
    <location>
        <begin position="819"/>
        <end position="853"/>
    </location>
</feature>
<feature type="compositionally biased region" description="Low complexity" evidence="2">
    <location>
        <begin position="632"/>
        <end position="643"/>
    </location>
</feature>
<protein>
    <recommendedName>
        <fullName evidence="3">JmjC domain-containing protein</fullName>
    </recommendedName>
</protein>
<feature type="region of interest" description="Disordered" evidence="2">
    <location>
        <begin position="535"/>
        <end position="559"/>
    </location>
</feature>
<sequence>MTNNIPITTKEWDLDSLLESGRRFRAVPRVSIFDRNLPAVLDAHVESGTPLIIEHLHEHPSWPADLFDIEWYRDHGQQEVKVRNVCNRKDSEMSLDEFIEKSRRTFLWATADDTERLYAKDAECPEQWANWLNSSGAIPELLRPHSSEDIMQYLPNDCRVETLMCYLGIGDTFTPCHKDLCASSGHNLMCYTEDDASAFWFMTESSAAPVVAKYFHELNQEIDWECHTITVQQLQNAPFDTYIAEQKLGDFVLVPPRSCHQVVNQGGLTIKTSWSRMTIKGAVTALRHELPIYRRVCRPEVYRIKSTIHHALLHYTKVLEQHVMEVDTPDIDEEGDTRYADPFGQTVAEKLAFLLGPFHEILIDEYSPDDQKFTVITKDFEQTTYMDNGYGNFTCDFCGSDIFASFFECLTCAPDSGVRSGSDMSVHVGDGLHICPGCYAEGRTCRCESMQPMQCWPFKILVADYNRAVLALADMRAKGWNRFSEIEARDLLSLDQIGLFHAACQIHQQRQPQTARKIKPKNAGYIIPSVMDITTPEHDPTWSDKSSPITDDSRLSPLSDIDELQSDNQTLFDEAMLKKDVLGPRHIKQKSGVAPASSSELADSTKRKRKQPYVDVPEGVPVQRRRKPNAKSGESSSRLTLSSQTPALPFHEDKRESRRSIEVPEATPDVEGFLSEFKTMIREQLKVDHKDLAQQLKVDHKDLVQQIKNENKELVQQLKSEIKELKDQNAECNRQIRSLRKKIDGMNENMAVGMERLDERLEEMCEDPKVDRSEVQEQPRPHQPSSTSQTHASHPTKQHATERAQEPEAAWKPRDGYTPASSSSSAVAVHPPSSSRSDQNPRPYHQQPQTPQQGSPPAPYYAENAPPPGTFTRPYYHNNYRGRGWGRVVVGEWDTSPTTTITDITSSTTTRTSTTTPDSMTMIEEIIAGLPRLSEEDLEACGQYDATCPICMNTYLAALAEEEMGLAMDSPAHATENLGVTRLAKTCGHVFCRKDLLTWIRDGVTPVVPAVSHGIRRGPGAERPAAGVRPGGASDDLPADDAAGDNEYAQAMERIIAAYRDERSRMRSGPDSGLFWPDPSADASRQDESEDADAEREYVGMYS</sequence>
<dbReference type="InterPro" id="IPR013083">
    <property type="entry name" value="Znf_RING/FYVE/PHD"/>
</dbReference>
<dbReference type="GO" id="GO:0005737">
    <property type="term" value="C:cytoplasm"/>
    <property type="evidence" value="ECO:0007669"/>
    <property type="project" value="TreeGrafter"/>
</dbReference>
<evidence type="ECO:0000256" key="2">
    <source>
        <dbReference type="SAM" id="MobiDB-lite"/>
    </source>
</evidence>
<dbReference type="SUPFAM" id="SSF51197">
    <property type="entry name" value="Clavaminate synthase-like"/>
    <property type="match status" value="1"/>
</dbReference>
<feature type="compositionally biased region" description="Basic and acidic residues" evidence="2">
    <location>
        <begin position="766"/>
        <end position="780"/>
    </location>
</feature>
<evidence type="ECO:0000313" key="4">
    <source>
        <dbReference type="EMBL" id="TFY83697.1"/>
    </source>
</evidence>
<dbReference type="OrthoDB" id="298344at2759"/>
<dbReference type="InterPro" id="IPR050910">
    <property type="entry name" value="JMJD6_ArgDemeth/LysHydrox"/>
</dbReference>
<feature type="compositionally biased region" description="Basic and acidic residues" evidence="2">
    <location>
        <begin position="650"/>
        <end position="662"/>
    </location>
</feature>
<dbReference type="AlphaFoldDB" id="A0A4Z0ABG8"/>
<dbReference type="Pfam" id="PF02373">
    <property type="entry name" value="JmjC"/>
    <property type="match status" value="1"/>
</dbReference>
<evidence type="ECO:0000313" key="5">
    <source>
        <dbReference type="Proteomes" id="UP000298061"/>
    </source>
</evidence>
<feature type="region of interest" description="Disordered" evidence="2">
    <location>
        <begin position="766"/>
        <end position="875"/>
    </location>
</feature>
<comment type="caution">
    <text evidence="4">The sequence shown here is derived from an EMBL/GenBank/DDBJ whole genome shotgun (WGS) entry which is preliminary data.</text>
</comment>
<keyword evidence="5" id="KW-1185">Reference proteome</keyword>
<feature type="compositionally biased region" description="Pro residues" evidence="2">
    <location>
        <begin position="854"/>
        <end position="869"/>
    </location>
</feature>
<dbReference type="SMART" id="SM00558">
    <property type="entry name" value="JmjC"/>
    <property type="match status" value="1"/>
</dbReference>
<evidence type="ECO:0000259" key="3">
    <source>
        <dbReference type="PROSITE" id="PS51184"/>
    </source>
</evidence>
<dbReference type="EMBL" id="SFCI01000014">
    <property type="protein sequence ID" value="TFY83697.1"/>
    <property type="molecule type" value="Genomic_DNA"/>
</dbReference>
<gene>
    <name evidence="4" type="ORF">EWM64_g319</name>
</gene>
<dbReference type="SUPFAM" id="SSF57850">
    <property type="entry name" value="RING/U-box"/>
    <property type="match status" value="1"/>
</dbReference>
<dbReference type="InterPro" id="IPR003347">
    <property type="entry name" value="JmjC_dom"/>
</dbReference>
<dbReference type="STRING" id="135208.A0A4Z0ABG8"/>
<feature type="compositionally biased region" description="Polar residues" evidence="2">
    <location>
        <begin position="783"/>
        <end position="795"/>
    </location>
</feature>
<feature type="region of interest" description="Disordered" evidence="2">
    <location>
        <begin position="1060"/>
        <end position="1103"/>
    </location>
</feature>
<reference evidence="4 5" key="1">
    <citation type="submission" date="2019-02" db="EMBL/GenBank/DDBJ databases">
        <title>Genome sequencing of the rare red list fungi Hericium alpestre (H. flagellum).</title>
        <authorList>
            <person name="Buettner E."/>
            <person name="Kellner H."/>
        </authorList>
    </citation>
    <scope>NUCLEOTIDE SEQUENCE [LARGE SCALE GENOMIC DNA]</scope>
    <source>
        <strain evidence="4 5">DSM 108284</strain>
    </source>
</reference>
<feature type="region of interest" description="Disordered" evidence="2">
    <location>
        <begin position="1014"/>
        <end position="1046"/>
    </location>
</feature>
<dbReference type="PANTHER" id="PTHR12480:SF35">
    <property type="entry name" value="TRANSCRIPTION FACTOR JUMONJI, JMJC DOMAIN-CONTAINING PROTEIN"/>
    <property type="match status" value="1"/>
</dbReference>
<feature type="coiled-coil region" evidence="1">
    <location>
        <begin position="693"/>
        <end position="749"/>
    </location>
</feature>
<dbReference type="PANTHER" id="PTHR12480">
    <property type="entry name" value="ARGININE DEMETHYLASE AND LYSYL-HYDROXYLASE JMJD"/>
    <property type="match status" value="1"/>
</dbReference>
<dbReference type="PROSITE" id="PS51184">
    <property type="entry name" value="JMJC"/>
    <property type="match status" value="1"/>
</dbReference>
<evidence type="ECO:0000256" key="1">
    <source>
        <dbReference type="SAM" id="Coils"/>
    </source>
</evidence>
<organism evidence="4 5">
    <name type="scientific">Hericium alpestre</name>
    <dbReference type="NCBI Taxonomy" id="135208"/>
    <lineage>
        <taxon>Eukaryota</taxon>
        <taxon>Fungi</taxon>
        <taxon>Dikarya</taxon>
        <taxon>Basidiomycota</taxon>
        <taxon>Agaricomycotina</taxon>
        <taxon>Agaricomycetes</taxon>
        <taxon>Russulales</taxon>
        <taxon>Hericiaceae</taxon>
        <taxon>Hericium</taxon>
    </lineage>
</organism>
<accession>A0A4Z0ABG8</accession>